<comment type="function">
    <text evidence="5">Responsible for synthesis of pseudouridine from uracil-55 in the psi GC loop of transfer RNAs.</text>
</comment>
<sequence length="280" mass="31896">MDGIILLNKEKDISSFKAINNLKYKLKLKKVGHAGTLDPLAEGLMIVLVNNATKLSDMLLKQSKEYYAECELGYETDTYDCTGEKTQVYDGEISVDKEKITDILEDFQGEYEQTPPMYSAIKINGKKLYDLARKGIEVERKSKTVNIEYINRISINGNKIGFYIHAGSGTYIRSVIQDFGRRLGTYATMTKLIRTKIGKFSLENAYREKEISDDSVLLSVEKIFDYPALDVTDEECFKMKNGIKLNKEIPVGYYSIYNNGEYKGIGISADGILKRFRYFN</sequence>
<evidence type="ECO:0000256" key="5">
    <source>
        <dbReference type="HAMAP-Rule" id="MF_01080"/>
    </source>
</evidence>
<dbReference type="EC" id="5.4.99.25" evidence="5"/>
<comment type="similarity">
    <text evidence="2 5">Belongs to the pseudouridine synthase TruB family. Type 1 subfamily.</text>
</comment>
<feature type="active site" description="Nucleophile" evidence="5">
    <location>
        <position position="38"/>
    </location>
</feature>
<dbReference type="GO" id="GO:0160148">
    <property type="term" value="F:tRNA pseudouridine(55) synthase activity"/>
    <property type="evidence" value="ECO:0007669"/>
    <property type="project" value="UniProtKB-EC"/>
</dbReference>
<dbReference type="InterPro" id="IPR002501">
    <property type="entry name" value="PsdUridine_synth_N"/>
</dbReference>
<dbReference type="eggNOG" id="COG0130">
    <property type="taxonomic scope" value="Bacteria"/>
</dbReference>
<dbReference type="GO" id="GO:0003723">
    <property type="term" value="F:RNA binding"/>
    <property type="evidence" value="ECO:0007669"/>
    <property type="project" value="InterPro"/>
</dbReference>
<reference evidence="8" key="1">
    <citation type="submission" date="2009-09" db="EMBL/GenBank/DDBJ databases">
        <title>The complete chromosome of Sebaldella termitidis ATCC 33386.</title>
        <authorList>
            <consortium name="US DOE Joint Genome Institute (JGI-PGF)"/>
            <person name="Lucas S."/>
            <person name="Copeland A."/>
            <person name="Lapidus A."/>
            <person name="Glavina del Rio T."/>
            <person name="Dalin E."/>
            <person name="Tice H."/>
            <person name="Bruce D."/>
            <person name="Goodwin L."/>
            <person name="Pitluck S."/>
            <person name="Kyrpides N."/>
            <person name="Mavromatis K."/>
            <person name="Ivanova N."/>
            <person name="Mikhailova N."/>
            <person name="Sims D."/>
            <person name="Meincke L."/>
            <person name="Brettin T."/>
            <person name="Detter J.C."/>
            <person name="Han C."/>
            <person name="Larimer F."/>
            <person name="Land M."/>
            <person name="Hauser L."/>
            <person name="Markowitz V."/>
            <person name="Cheng J.F."/>
            <person name="Hugenholtz P."/>
            <person name="Woyke T."/>
            <person name="Wu D."/>
            <person name="Eisen J.A."/>
        </authorList>
    </citation>
    <scope>NUCLEOTIDE SEQUENCE [LARGE SCALE GENOMIC DNA]</scope>
    <source>
        <strain evidence="8">ATCC 33386 / NCTC 11300</strain>
    </source>
</reference>
<dbReference type="InterPro" id="IPR014780">
    <property type="entry name" value="tRNA_psdUridine_synth_TruB"/>
</dbReference>
<keyword evidence="3 5" id="KW-0819">tRNA processing</keyword>
<accession>D1AL32</accession>
<dbReference type="PANTHER" id="PTHR13767">
    <property type="entry name" value="TRNA-PSEUDOURIDINE SYNTHASE"/>
    <property type="match status" value="1"/>
</dbReference>
<evidence type="ECO:0000256" key="2">
    <source>
        <dbReference type="ARBA" id="ARBA00005642"/>
    </source>
</evidence>
<keyword evidence="8" id="KW-1185">Reference proteome</keyword>
<dbReference type="CDD" id="cd02573">
    <property type="entry name" value="PseudoU_synth_EcTruB"/>
    <property type="match status" value="1"/>
</dbReference>
<dbReference type="HOGENOM" id="CLU_032087_0_2_0"/>
<evidence type="ECO:0000256" key="4">
    <source>
        <dbReference type="ARBA" id="ARBA00023235"/>
    </source>
</evidence>
<dbReference type="Gene3D" id="3.30.2350.10">
    <property type="entry name" value="Pseudouridine synthase"/>
    <property type="match status" value="1"/>
</dbReference>
<dbReference type="SUPFAM" id="SSF55120">
    <property type="entry name" value="Pseudouridine synthase"/>
    <property type="match status" value="1"/>
</dbReference>
<evidence type="ECO:0000256" key="3">
    <source>
        <dbReference type="ARBA" id="ARBA00022694"/>
    </source>
</evidence>
<dbReference type="Pfam" id="PF01509">
    <property type="entry name" value="TruB_N"/>
    <property type="match status" value="1"/>
</dbReference>
<dbReference type="InterPro" id="IPR020103">
    <property type="entry name" value="PsdUridine_synth_cat_dom_sf"/>
</dbReference>
<dbReference type="AlphaFoldDB" id="D1AL32"/>
<dbReference type="EMBL" id="CP001739">
    <property type="protein sequence ID" value="ACZ09175.1"/>
    <property type="molecule type" value="Genomic_DNA"/>
</dbReference>
<evidence type="ECO:0000313" key="8">
    <source>
        <dbReference type="Proteomes" id="UP000000845"/>
    </source>
</evidence>
<name>D1AL32_SEBTE</name>
<comment type="catalytic activity">
    <reaction evidence="1 5">
        <text>uridine(55) in tRNA = pseudouridine(55) in tRNA</text>
        <dbReference type="Rhea" id="RHEA:42532"/>
        <dbReference type="Rhea" id="RHEA-COMP:10101"/>
        <dbReference type="Rhea" id="RHEA-COMP:10102"/>
        <dbReference type="ChEBI" id="CHEBI:65314"/>
        <dbReference type="ChEBI" id="CHEBI:65315"/>
        <dbReference type="EC" id="5.4.99.25"/>
    </reaction>
</comment>
<gene>
    <name evidence="5" type="primary">truB</name>
    <name evidence="7" type="ordered locus">Sterm_2321</name>
</gene>
<evidence type="ECO:0000259" key="6">
    <source>
        <dbReference type="Pfam" id="PF01509"/>
    </source>
</evidence>
<proteinExistence type="inferred from homology"/>
<dbReference type="GO" id="GO:0031119">
    <property type="term" value="P:tRNA pseudouridine synthesis"/>
    <property type="evidence" value="ECO:0007669"/>
    <property type="project" value="UniProtKB-UniRule"/>
</dbReference>
<dbReference type="GO" id="GO:1990481">
    <property type="term" value="P:mRNA pseudouridine synthesis"/>
    <property type="evidence" value="ECO:0007669"/>
    <property type="project" value="TreeGrafter"/>
</dbReference>
<dbReference type="STRING" id="526218.Sterm_2321"/>
<dbReference type="NCBIfam" id="TIGR00431">
    <property type="entry name" value="TruB"/>
    <property type="match status" value="1"/>
</dbReference>
<dbReference type="Proteomes" id="UP000000845">
    <property type="component" value="Chromosome"/>
</dbReference>
<evidence type="ECO:0000256" key="1">
    <source>
        <dbReference type="ARBA" id="ARBA00000385"/>
    </source>
</evidence>
<feature type="domain" description="Pseudouridine synthase II N-terminal" evidence="6">
    <location>
        <begin position="24"/>
        <end position="172"/>
    </location>
</feature>
<dbReference type="KEGG" id="str:Sterm_2321"/>
<reference evidence="7 8" key="2">
    <citation type="journal article" date="2010" name="Stand. Genomic Sci.">
        <title>Complete genome sequence of Sebaldella termitidis type strain (NCTC 11300).</title>
        <authorList>
            <person name="Harmon-Smith M."/>
            <person name="Celia L."/>
            <person name="Chertkov O."/>
            <person name="Lapidus A."/>
            <person name="Copeland A."/>
            <person name="Glavina Del Rio T."/>
            <person name="Nolan M."/>
            <person name="Lucas S."/>
            <person name="Tice H."/>
            <person name="Cheng J.F."/>
            <person name="Han C."/>
            <person name="Detter J.C."/>
            <person name="Bruce D."/>
            <person name="Goodwin L."/>
            <person name="Pitluck S."/>
            <person name="Pati A."/>
            <person name="Liolios K."/>
            <person name="Ivanova N."/>
            <person name="Mavromatis K."/>
            <person name="Mikhailova N."/>
            <person name="Chen A."/>
            <person name="Palaniappan K."/>
            <person name="Land M."/>
            <person name="Hauser L."/>
            <person name="Chang Y.J."/>
            <person name="Jeffries C.D."/>
            <person name="Brettin T."/>
            <person name="Goker M."/>
            <person name="Beck B."/>
            <person name="Bristow J."/>
            <person name="Eisen J.A."/>
            <person name="Markowitz V."/>
            <person name="Hugenholtz P."/>
            <person name="Kyrpides N.C."/>
            <person name="Klenk H.P."/>
            <person name="Chen F."/>
        </authorList>
    </citation>
    <scope>NUCLEOTIDE SEQUENCE [LARGE SCALE GENOMIC DNA]</scope>
    <source>
        <strain evidence="8">ATCC 33386 / NCTC 11300</strain>
    </source>
</reference>
<evidence type="ECO:0000313" key="7">
    <source>
        <dbReference type="EMBL" id="ACZ09175.1"/>
    </source>
</evidence>
<dbReference type="HAMAP" id="MF_01080">
    <property type="entry name" value="TruB_bact"/>
    <property type="match status" value="1"/>
</dbReference>
<organism evidence="7 8">
    <name type="scientific">Sebaldella termitidis (strain ATCC 33386 / NCTC 11300)</name>
    <dbReference type="NCBI Taxonomy" id="526218"/>
    <lineage>
        <taxon>Bacteria</taxon>
        <taxon>Fusobacteriati</taxon>
        <taxon>Fusobacteriota</taxon>
        <taxon>Fusobacteriia</taxon>
        <taxon>Fusobacteriales</taxon>
        <taxon>Leptotrichiaceae</taxon>
        <taxon>Sebaldella</taxon>
    </lineage>
</organism>
<dbReference type="PANTHER" id="PTHR13767:SF2">
    <property type="entry name" value="PSEUDOURIDYLATE SYNTHASE TRUB1"/>
    <property type="match status" value="1"/>
</dbReference>
<protein>
    <recommendedName>
        <fullName evidence="5">tRNA pseudouridine synthase B</fullName>
        <ecNumber evidence="5">5.4.99.25</ecNumber>
    </recommendedName>
    <alternativeName>
        <fullName evidence="5">tRNA pseudouridine(55) synthase</fullName>
        <shortName evidence="5">Psi55 synthase</shortName>
    </alternativeName>
    <alternativeName>
        <fullName evidence="5">tRNA pseudouridylate synthase</fullName>
    </alternativeName>
    <alternativeName>
        <fullName evidence="5">tRNA-uridine isomerase</fullName>
    </alternativeName>
</protein>
<keyword evidence="4 5" id="KW-0413">Isomerase</keyword>